<name>A0A3B5MSZ8_9TELE</name>
<dbReference type="Gene3D" id="2.60.120.290">
    <property type="entry name" value="Spermadhesin, CUB domain"/>
    <property type="match status" value="2"/>
</dbReference>
<comment type="caution">
    <text evidence="3">Lacks conserved residue(s) required for the propagation of feature annotation.</text>
</comment>
<dbReference type="InterPro" id="IPR036055">
    <property type="entry name" value="LDL_receptor-like_sf"/>
</dbReference>
<dbReference type="PROSITE" id="PS50068">
    <property type="entry name" value="LDLRA_2"/>
    <property type="match status" value="3"/>
</dbReference>
<dbReference type="InterPro" id="IPR000082">
    <property type="entry name" value="SEA_dom"/>
</dbReference>
<keyword evidence="2 3" id="KW-1015">Disulfide bond</keyword>
<dbReference type="PANTHER" id="PTHR24251">
    <property type="entry name" value="OVOCHYMASE-RELATED"/>
    <property type="match status" value="1"/>
</dbReference>
<dbReference type="Gene3D" id="4.10.400.10">
    <property type="entry name" value="Low-density Lipoprotein Receptor"/>
    <property type="match status" value="3"/>
</dbReference>
<dbReference type="STRING" id="32473.ENSXCOP00000022624"/>
<dbReference type="InterPro" id="IPR035914">
    <property type="entry name" value="Sperma_CUB_dom_sf"/>
</dbReference>
<dbReference type="InterPro" id="IPR036364">
    <property type="entry name" value="SEA_dom_sf"/>
</dbReference>
<evidence type="ECO:0008006" key="9">
    <source>
        <dbReference type="Google" id="ProtNLM"/>
    </source>
</evidence>
<feature type="disulfide bond" evidence="3">
    <location>
        <begin position="463"/>
        <end position="481"/>
    </location>
</feature>
<dbReference type="CDD" id="cd00112">
    <property type="entry name" value="LDLa"/>
    <property type="match status" value="3"/>
</dbReference>
<dbReference type="Proteomes" id="UP000261380">
    <property type="component" value="Unplaced"/>
</dbReference>
<dbReference type="Pfam" id="PF00057">
    <property type="entry name" value="Ldl_recept_a"/>
    <property type="match status" value="2"/>
</dbReference>
<dbReference type="InterPro" id="IPR000859">
    <property type="entry name" value="CUB_dom"/>
</dbReference>
<evidence type="ECO:0000313" key="7">
    <source>
        <dbReference type="Ensembl" id="ENSXCOP00000022624.1"/>
    </source>
</evidence>
<feature type="domain" description="SEA" evidence="6">
    <location>
        <begin position="57"/>
        <end position="172"/>
    </location>
</feature>
<reference evidence="7" key="2">
    <citation type="submission" date="2025-09" db="UniProtKB">
        <authorList>
            <consortium name="Ensembl"/>
        </authorList>
    </citation>
    <scope>IDENTIFICATION</scope>
</reference>
<dbReference type="SUPFAM" id="SSF82671">
    <property type="entry name" value="SEA domain"/>
    <property type="match status" value="1"/>
</dbReference>
<feature type="transmembrane region" description="Helical" evidence="4">
    <location>
        <begin position="25"/>
        <end position="49"/>
    </location>
</feature>
<evidence type="ECO:0000256" key="3">
    <source>
        <dbReference type="PROSITE-ProRule" id="PRU00124"/>
    </source>
</evidence>
<protein>
    <recommendedName>
        <fullName evidence="9">Suppression of tumorigenicity 14b</fullName>
    </recommendedName>
</protein>
<dbReference type="Gene3D" id="3.30.70.960">
    <property type="entry name" value="SEA domain"/>
    <property type="match status" value="1"/>
</dbReference>
<feature type="disulfide bond" evidence="3">
    <location>
        <begin position="438"/>
        <end position="453"/>
    </location>
</feature>
<dbReference type="PROSITE" id="PS01180">
    <property type="entry name" value="CUB"/>
    <property type="match status" value="2"/>
</dbReference>
<organism evidence="7 8">
    <name type="scientific">Xiphophorus couchianus</name>
    <name type="common">Monterrey platyfish</name>
    <dbReference type="NCBI Taxonomy" id="32473"/>
    <lineage>
        <taxon>Eukaryota</taxon>
        <taxon>Metazoa</taxon>
        <taxon>Chordata</taxon>
        <taxon>Craniata</taxon>
        <taxon>Vertebrata</taxon>
        <taxon>Euteleostomi</taxon>
        <taxon>Actinopterygii</taxon>
        <taxon>Neopterygii</taxon>
        <taxon>Teleostei</taxon>
        <taxon>Neoteleostei</taxon>
        <taxon>Acanthomorphata</taxon>
        <taxon>Ovalentaria</taxon>
        <taxon>Atherinomorphae</taxon>
        <taxon>Cyprinodontiformes</taxon>
        <taxon>Poeciliidae</taxon>
        <taxon>Poeciliinae</taxon>
        <taxon>Xiphophorus</taxon>
    </lineage>
</organism>
<dbReference type="Ensembl" id="ENSXCOT00000022900.1">
    <property type="protein sequence ID" value="ENSXCOP00000022624.1"/>
    <property type="gene ID" value="ENSXCOG00000016911.1"/>
</dbReference>
<evidence type="ECO:0000256" key="1">
    <source>
        <dbReference type="ARBA" id="ARBA00022737"/>
    </source>
</evidence>
<feature type="domain" description="CUB" evidence="5">
    <location>
        <begin position="163"/>
        <end position="291"/>
    </location>
</feature>
<proteinExistence type="predicted"/>
<reference evidence="7" key="1">
    <citation type="submission" date="2025-08" db="UniProtKB">
        <authorList>
            <consortium name="Ensembl"/>
        </authorList>
    </citation>
    <scope>IDENTIFICATION</scope>
</reference>
<feature type="disulfide bond" evidence="3">
    <location>
        <begin position="389"/>
        <end position="407"/>
    </location>
</feature>
<keyword evidence="4" id="KW-0472">Membrane</keyword>
<dbReference type="AlphaFoldDB" id="A0A3B5MSZ8"/>
<dbReference type="CDD" id="cd00041">
    <property type="entry name" value="CUB"/>
    <property type="match status" value="2"/>
</dbReference>
<dbReference type="SMART" id="SM00042">
    <property type="entry name" value="CUB"/>
    <property type="match status" value="2"/>
</dbReference>
<dbReference type="Pfam" id="PF01390">
    <property type="entry name" value="SEA"/>
    <property type="match status" value="1"/>
</dbReference>
<dbReference type="PROSITE" id="PS50024">
    <property type="entry name" value="SEA"/>
    <property type="match status" value="1"/>
</dbReference>
<accession>A0A3B5MSZ8</accession>
<dbReference type="PANTHER" id="PTHR24251:SF51">
    <property type="entry name" value="CUBILIN-LIKE"/>
    <property type="match status" value="1"/>
</dbReference>
<sequence length="570" mass="62670">DVSEQFLQAPDSRDMEKDPGRRRRLWAGLGLLVAAGALALLTGLLVWHFHLRRDVRMTKLYVGSVGIGGRSFRADLEEPGSDGFSSLAQKVRAQLQQIYGQNSVLAKFYKDSTVQAFRSPDGMVAYYESEFELPVVQLSSLDQAMASLEEMGPVLEEIRLDPCRTVHPNLADFSEKAPISIHVRKNGHIDSPGFPDAPYGPNTAQKWQLRADPGHRVRLDFHTLILEDDCEQDFVQIYDSLAPIRPRLLTEQCGYPHGSLAFVSSGNVMLLMLVTSQDKNFPGFRVFYSQVPAAGGASVVYCGGTLSGERGSFSSPFFPANYPPKADCSWTVQVPEGRFVKVQFQKFSVGKDGSPCLHDYVTIDEERTRLDLLFQRPVRGFPCPGKFRCGTNLCINTTLRCDGFNDCGDNHDEIGCSDHCWLSMKCKNNICKAKFWMCDGVDDCGDNSDEDGCGKCGAAEFSCRNGHCVSDALRCDGRDDCGDASDESTCQKCKDTRTGSEPVQNQARTGPALSWFRPQWGGAHQNRVCCTSASTGMRAEPSGLTCRSRTAALWAAGELKGGTSTCRGTR</sequence>
<dbReference type="Pfam" id="PF00431">
    <property type="entry name" value="CUB"/>
    <property type="match status" value="2"/>
</dbReference>
<dbReference type="SUPFAM" id="SSF57424">
    <property type="entry name" value="LDL receptor-like module"/>
    <property type="match status" value="3"/>
</dbReference>
<keyword evidence="4" id="KW-0812">Transmembrane</keyword>
<dbReference type="SUPFAM" id="SSF49854">
    <property type="entry name" value="Spermadhesin, CUB domain"/>
    <property type="match status" value="2"/>
</dbReference>
<keyword evidence="1" id="KW-0677">Repeat</keyword>
<feature type="disulfide bond" evidence="3">
    <location>
        <begin position="401"/>
        <end position="416"/>
    </location>
</feature>
<dbReference type="GeneTree" id="ENSGT00940000164481"/>
<keyword evidence="8" id="KW-1185">Reference proteome</keyword>
<feature type="domain" description="CUB" evidence="5">
    <location>
        <begin position="302"/>
        <end position="383"/>
    </location>
</feature>
<keyword evidence="4" id="KW-1133">Transmembrane helix</keyword>
<evidence type="ECO:0000259" key="5">
    <source>
        <dbReference type="PROSITE" id="PS01180"/>
    </source>
</evidence>
<feature type="disulfide bond" evidence="3">
    <location>
        <begin position="475"/>
        <end position="490"/>
    </location>
</feature>
<dbReference type="InterPro" id="IPR002172">
    <property type="entry name" value="LDrepeatLR_classA_rpt"/>
</dbReference>
<evidence type="ECO:0000259" key="6">
    <source>
        <dbReference type="PROSITE" id="PS50024"/>
    </source>
</evidence>
<evidence type="ECO:0000256" key="2">
    <source>
        <dbReference type="ARBA" id="ARBA00023157"/>
    </source>
</evidence>
<dbReference type="SMART" id="SM00192">
    <property type="entry name" value="LDLa"/>
    <property type="match status" value="3"/>
</dbReference>
<evidence type="ECO:0000313" key="8">
    <source>
        <dbReference type="Proteomes" id="UP000261380"/>
    </source>
</evidence>
<feature type="disulfide bond" evidence="3">
    <location>
        <begin position="426"/>
        <end position="444"/>
    </location>
</feature>
<dbReference type="PRINTS" id="PR00261">
    <property type="entry name" value="LDLRECEPTOR"/>
</dbReference>
<feature type="disulfide bond" evidence="3">
    <location>
        <begin position="456"/>
        <end position="468"/>
    </location>
</feature>
<evidence type="ECO:0000256" key="4">
    <source>
        <dbReference type="SAM" id="Phobius"/>
    </source>
</evidence>